<proteinExistence type="predicted"/>
<reference evidence="2" key="1">
    <citation type="submission" date="2015-01" db="EMBL/GenBank/DDBJ databases">
        <title>Comparative genome analysis of Bacillus coagulans HM-08, Clostridium butyricum HM-68, Bacillus subtilis HM-66 and Bacillus paralicheniformis BL-09.</title>
        <authorList>
            <person name="Zhang H."/>
        </authorList>
    </citation>
    <scope>NUCLEOTIDE SEQUENCE [LARGE SCALE GENOMIC DNA]</scope>
    <source>
        <strain evidence="2">HM-08</strain>
    </source>
</reference>
<evidence type="ECO:0000313" key="1">
    <source>
        <dbReference type="EMBL" id="AJO24554.1"/>
    </source>
</evidence>
<dbReference type="AlphaFoldDB" id="A0AAN0WDR3"/>
<accession>A0AAN0WDR3</accession>
<sequence>MLQKDKSGLGSVRNVFFESSKGQKEPGQRLKCPFGGFKKTKVAWLVFGMSFWRVQRDKSGLGSDRNVLLEASKRQKWPGW</sequence>
<dbReference type="Proteomes" id="UP000032024">
    <property type="component" value="Chromosome"/>
</dbReference>
<evidence type="ECO:0000313" key="2">
    <source>
        <dbReference type="Proteomes" id="UP000032024"/>
    </source>
</evidence>
<gene>
    <name evidence="1" type="ORF">SB48_HM08orf05976</name>
</gene>
<dbReference type="EMBL" id="CP010525">
    <property type="protein sequence ID" value="AJO24554.1"/>
    <property type="molecule type" value="Genomic_DNA"/>
</dbReference>
<keyword evidence="2" id="KW-1185">Reference proteome</keyword>
<organism evidence="1 2">
    <name type="scientific">Heyndrickxia coagulans</name>
    <name type="common">Weizmannia coagulans</name>
    <dbReference type="NCBI Taxonomy" id="1398"/>
    <lineage>
        <taxon>Bacteria</taxon>
        <taxon>Bacillati</taxon>
        <taxon>Bacillota</taxon>
        <taxon>Bacilli</taxon>
        <taxon>Bacillales</taxon>
        <taxon>Bacillaceae</taxon>
        <taxon>Heyndrickxia</taxon>
    </lineage>
</organism>
<name>A0AAN0WDR3_HEYCO</name>
<protein>
    <submittedName>
        <fullName evidence="1">Uncharacterized protein</fullName>
    </submittedName>
</protein>